<comment type="subcellular location">
    <subcellularLocation>
        <location evidence="1 9">Endoplasmic reticulum membrane</location>
        <topology evidence="1 9">Multi-pass membrane protein</topology>
    </subcellularLocation>
</comment>
<dbReference type="GO" id="GO:0000026">
    <property type="term" value="F:alpha-1,2-mannosyltransferase activity"/>
    <property type="evidence" value="ECO:0007669"/>
    <property type="project" value="TreeGrafter"/>
</dbReference>
<evidence type="ECO:0000256" key="4">
    <source>
        <dbReference type="ARBA" id="ARBA00022692"/>
    </source>
</evidence>
<keyword evidence="4 9" id="KW-0812">Transmembrane</keyword>
<dbReference type="EMBL" id="SRMA01025875">
    <property type="protein sequence ID" value="TRY90141.1"/>
    <property type="molecule type" value="Genomic_DNA"/>
</dbReference>
<evidence type="ECO:0000313" key="11">
    <source>
        <dbReference type="Proteomes" id="UP000316079"/>
    </source>
</evidence>
<evidence type="ECO:0000256" key="6">
    <source>
        <dbReference type="ARBA" id="ARBA00022989"/>
    </source>
</evidence>
<keyword evidence="3" id="KW-0808">Transferase</keyword>
<keyword evidence="6 9" id="KW-1133">Transmembrane helix</keyword>
<evidence type="ECO:0000256" key="9">
    <source>
        <dbReference type="RuleBase" id="RU363075"/>
    </source>
</evidence>
<evidence type="ECO:0000256" key="7">
    <source>
        <dbReference type="ARBA" id="ARBA00023136"/>
    </source>
</evidence>
<feature type="transmembrane region" description="Helical" evidence="9">
    <location>
        <begin position="38"/>
        <end position="62"/>
    </location>
</feature>
<dbReference type="AlphaFoldDB" id="A0A553QJN4"/>
<proteinExistence type="inferred from homology"/>
<feature type="transmembrane region" description="Helical" evidence="9">
    <location>
        <begin position="245"/>
        <end position="264"/>
    </location>
</feature>
<keyword evidence="2 9" id="KW-0328">Glycosyltransferase</keyword>
<comment type="similarity">
    <text evidence="9">Belongs to the glycosyltransferase 22 family.</text>
</comment>
<keyword evidence="5 9" id="KW-0256">Endoplasmic reticulum</keyword>
<feature type="transmembrane region" description="Helical" evidence="9">
    <location>
        <begin position="101"/>
        <end position="117"/>
    </location>
</feature>
<evidence type="ECO:0000256" key="2">
    <source>
        <dbReference type="ARBA" id="ARBA00022676"/>
    </source>
</evidence>
<organism evidence="10 11">
    <name type="scientific">Danionella cerebrum</name>
    <dbReference type="NCBI Taxonomy" id="2873325"/>
    <lineage>
        <taxon>Eukaryota</taxon>
        <taxon>Metazoa</taxon>
        <taxon>Chordata</taxon>
        <taxon>Craniata</taxon>
        <taxon>Vertebrata</taxon>
        <taxon>Euteleostomi</taxon>
        <taxon>Actinopterygii</taxon>
        <taxon>Neopterygii</taxon>
        <taxon>Teleostei</taxon>
        <taxon>Ostariophysi</taxon>
        <taxon>Cypriniformes</taxon>
        <taxon>Danionidae</taxon>
        <taxon>Danioninae</taxon>
        <taxon>Danionella</taxon>
    </lineage>
</organism>
<protein>
    <recommendedName>
        <fullName evidence="9">Mannosyltransferase</fullName>
        <ecNumber evidence="9">2.4.1.-</ecNumber>
    </recommendedName>
</protein>
<dbReference type="Pfam" id="PF03901">
    <property type="entry name" value="Glyco_transf_22"/>
    <property type="match status" value="1"/>
</dbReference>
<name>A0A553QJN4_9TELE</name>
<comment type="function">
    <text evidence="8">Alpha-1,2-mannosyltransferase that catalyzes the transfer of the third mannose, via an alpha-1,2 bond, from a dolichol-phosphate-mannose (Dol-P-Man) to an alpha-D-Man-(1-&gt;6)-2-PEtn-alpha-D-Man-(1-&gt;4)-alpha-D-GlcN-(1-&gt;6)-(1-radyl,2-acyl-sn-glycero-3-phospho)-2-acyl-inositol intermediate to generate an alpha-D-Man-(1-&gt;2)-alpha-D-Man-(1-&gt;6)-2-PEtn-alpha-D-Man-(1-&gt;4)-alpha-D-GlcN-(1-&gt;6)-(1-radyl,2-acyl-sn-glycero-3-phospho)-2-acyl-inositol (also termed H6) and participates in the nineth step of the glycosylphosphatidylinositol-anchor biosynthesis. May also add the third mannose to an alpha-D-Man-(1-&gt;6)-alpha-D-Man-(1-&gt;4)-alpha-D-GlcN-(1-&gt;6)-(1-radyl,2-acyl-sn-glycero-3-phospho)-2-acyl-inositol (also termed H3) intermediate generating an alpha-D-Man-(1-&gt;2)-alpha-D-Man-(1-&gt;6)-alpha-D-Man-(1-&gt;4)-alpha-D-GlcN-(1-&gt;6)-(1-radyl,2-acyl-sn-glycero-3-phospho)-2-acyl-inositol (also termed H4).</text>
</comment>
<feature type="transmembrane region" description="Helical" evidence="9">
    <location>
        <begin position="329"/>
        <end position="345"/>
    </location>
</feature>
<evidence type="ECO:0000313" key="10">
    <source>
        <dbReference type="EMBL" id="TRY90141.1"/>
    </source>
</evidence>
<feature type="transmembrane region" description="Helical" evidence="9">
    <location>
        <begin position="124"/>
        <end position="143"/>
    </location>
</feature>
<gene>
    <name evidence="10" type="ORF">DNTS_033334</name>
</gene>
<evidence type="ECO:0000256" key="5">
    <source>
        <dbReference type="ARBA" id="ARBA00022824"/>
    </source>
</evidence>
<feature type="transmembrane region" description="Helical" evidence="9">
    <location>
        <begin position="377"/>
        <end position="395"/>
    </location>
</feature>
<sequence length="534" mass="62003">MEAIRERFKQSKSSESVKLRKRSSILYSTERKRHTLQICGISISVFIVIFRLINCFLVQSSFVPDEYWQSLEIAHRMVFGYPCEMNTIILMKRTWEWKEGIRGYSFPLLYALMYKLLQLMNYDTVYLLVLVPQVFQAFLAAFADVKLYQLVLQWESPEVAKWTCLSQLCSWFTWFCCSRTLTNSTETALTTLALYYYPLPGSKTHNSWKYLSLVSLAVVVRPTALIVWFPLLLYHFCIEQEKLKLIAMEIIPIATVALGASSLIDSVFYGKWILVQWRFLKFNVLHSVSEFYGWHPWHWYLSQGLPVVIGPHLPLVLHGFLTSTRKHTLLLLTVVWTTGVYSLLAHKEFRFVYPVLPFCMVFSGMSLSKLQRWRKAAAGALLLFNLIPAFYTGLIHQRGALDVMQHLQTLCEETEAQVLFLMPCHSTPLYSHLHCPLKLRFLECPPDLTGSDGYLDEAELFYSNPLQWLETSFPSKSTLPSHLVLFNSLETEIFSFLEKHRFRKQAQVFHTHFPEGRVGTHILLYARVPDANKS</sequence>
<dbReference type="PANTHER" id="PTHR22760:SF4">
    <property type="entry name" value="GPI MANNOSYLTRANSFERASE 3"/>
    <property type="match status" value="1"/>
</dbReference>
<feature type="transmembrane region" description="Helical" evidence="9">
    <location>
        <begin position="297"/>
        <end position="317"/>
    </location>
</feature>
<evidence type="ECO:0000256" key="3">
    <source>
        <dbReference type="ARBA" id="ARBA00022679"/>
    </source>
</evidence>
<dbReference type="STRING" id="623744.A0A553QJN4"/>
<dbReference type="Proteomes" id="UP000316079">
    <property type="component" value="Unassembled WGS sequence"/>
</dbReference>
<feature type="transmembrane region" description="Helical" evidence="9">
    <location>
        <begin position="210"/>
        <end position="233"/>
    </location>
</feature>
<keyword evidence="7 9" id="KW-0472">Membrane</keyword>
<evidence type="ECO:0000256" key="8">
    <source>
        <dbReference type="ARBA" id="ARBA00093333"/>
    </source>
</evidence>
<keyword evidence="11" id="KW-1185">Reference proteome</keyword>
<dbReference type="OrthoDB" id="416834at2759"/>
<dbReference type="GO" id="GO:0005789">
    <property type="term" value="C:endoplasmic reticulum membrane"/>
    <property type="evidence" value="ECO:0007669"/>
    <property type="project" value="UniProtKB-SubCell"/>
</dbReference>
<dbReference type="InterPro" id="IPR005599">
    <property type="entry name" value="GPI_mannosylTrfase"/>
</dbReference>
<accession>A0A553QJN4</accession>
<evidence type="ECO:0000256" key="1">
    <source>
        <dbReference type="ARBA" id="ARBA00004477"/>
    </source>
</evidence>
<dbReference type="GO" id="GO:0006506">
    <property type="term" value="P:GPI anchor biosynthetic process"/>
    <property type="evidence" value="ECO:0007669"/>
    <property type="project" value="TreeGrafter"/>
</dbReference>
<reference evidence="10 11" key="1">
    <citation type="journal article" date="2019" name="Sci. Data">
        <title>Hybrid genome assembly and annotation of Danionella translucida.</title>
        <authorList>
            <person name="Kadobianskyi M."/>
            <person name="Schulze L."/>
            <person name="Schuelke M."/>
            <person name="Judkewitz B."/>
        </authorList>
    </citation>
    <scope>NUCLEOTIDE SEQUENCE [LARGE SCALE GENOMIC DNA]</scope>
    <source>
        <strain evidence="10 11">Bolton</strain>
    </source>
</reference>
<comment type="caution">
    <text evidence="10">The sequence shown here is derived from an EMBL/GenBank/DDBJ whole genome shotgun (WGS) entry which is preliminary data.</text>
</comment>
<dbReference type="EC" id="2.4.1.-" evidence="9"/>
<dbReference type="PANTHER" id="PTHR22760">
    <property type="entry name" value="GLYCOSYLTRANSFERASE"/>
    <property type="match status" value="1"/>
</dbReference>